<dbReference type="PANTHER" id="PTHR31845">
    <property type="entry name" value="FINGER DOMAIN PROTEIN, PUTATIVE-RELATED"/>
    <property type="match status" value="1"/>
</dbReference>
<reference evidence="8" key="2">
    <citation type="submission" date="2020-05" db="EMBL/GenBank/DDBJ databases">
        <authorList>
            <person name="Kim H.-S."/>
            <person name="Proctor R.H."/>
            <person name="Brown D.W."/>
        </authorList>
    </citation>
    <scope>NUCLEOTIDE SEQUENCE</scope>
    <source>
        <strain evidence="8">NRRL 22465</strain>
    </source>
</reference>
<dbReference type="InterPro" id="IPR051089">
    <property type="entry name" value="prtT"/>
</dbReference>
<evidence type="ECO:0000256" key="1">
    <source>
        <dbReference type="ARBA" id="ARBA00004123"/>
    </source>
</evidence>
<protein>
    <recommendedName>
        <fullName evidence="7">Zn(2)-C6 fungal-type domain-containing protein</fullName>
    </recommendedName>
</protein>
<comment type="subcellular location">
    <subcellularLocation>
        <location evidence="1">Nucleus</location>
    </subcellularLocation>
</comment>
<evidence type="ECO:0000256" key="6">
    <source>
        <dbReference type="SAM" id="MobiDB-lite"/>
    </source>
</evidence>
<dbReference type="Proteomes" id="UP000635477">
    <property type="component" value="Unassembled WGS sequence"/>
</dbReference>
<keyword evidence="3" id="KW-0238">DNA-binding</keyword>
<feature type="domain" description="Zn(2)-C6 fungal-type" evidence="7">
    <location>
        <begin position="11"/>
        <end position="43"/>
    </location>
</feature>
<name>A0A8H4UDU4_9HYPO</name>
<dbReference type="SMART" id="SM00066">
    <property type="entry name" value="GAL4"/>
    <property type="match status" value="1"/>
</dbReference>
<dbReference type="CDD" id="cd12148">
    <property type="entry name" value="fungal_TF_MHR"/>
    <property type="match status" value="1"/>
</dbReference>
<dbReference type="GO" id="GO:0008270">
    <property type="term" value="F:zinc ion binding"/>
    <property type="evidence" value="ECO:0007669"/>
    <property type="project" value="InterPro"/>
</dbReference>
<sequence length="609" mass="66528">MSLTTGPLLKTCQTCFQAKIRCEKSQESGKCDRCLRLGKACVFNPSRRRRALRSGASASLDVERSPTRPSRSPSITSANAPSTSKDGLDGSPAVSDTRGSIDTDAPADPFARGLLPFELGQDLLDVFRAKMTPHFPFVVVPGTLSVQDLVREKPVLCVAILSAASHGDPKLQRALGNTFNEIVAIRLVKGPFATLDMLQGLLVHLAWAHYQQGTMKYTQHLSLAGSIVSDMRLDRPRVASLWVLDRETKQSSTALDHDEMRALAGVYYLSSSSAVLLQKSHHFRYTPYILECCHALTSKSNQPTDRHLPYIIYLQKLTEEVDDAVTSATQSSSHSNQQLPKELHRIRERYMSTKASLPFPLSESPTILLQLHVLDLLICQPSPDGISFGPNGFQNLEAGGDQTRLLDWLSQSVSAAKSLISVVLVLPQGEEGAMPNTGWVMLYCAVSLAVRLDLVAAQADNAHTTGHLRRILDMPHTLRQIVLRMEAASKPDGPGGEKDPFSGLSRRARRIERWYLERSGPTDSPDVGSIFGSSVSSPRNPFPTSDMNLAPSSFGDAAMVPSLQVTDEAWTANLLADIDADMGMNNFLFTGPFDFLGHQQFEGGLGGYT</sequence>
<keyword evidence="5" id="KW-0539">Nucleus</keyword>
<dbReference type="CDD" id="cd00067">
    <property type="entry name" value="GAL4"/>
    <property type="match status" value="1"/>
</dbReference>
<dbReference type="EMBL" id="JABEYC010000751">
    <property type="protein sequence ID" value="KAF4974446.1"/>
    <property type="molecule type" value="Genomic_DNA"/>
</dbReference>
<dbReference type="PROSITE" id="PS50048">
    <property type="entry name" value="ZN2_CY6_FUNGAL_2"/>
    <property type="match status" value="1"/>
</dbReference>
<dbReference type="InterPro" id="IPR036864">
    <property type="entry name" value="Zn2-C6_fun-type_DNA-bd_sf"/>
</dbReference>
<dbReference type="OrthoDB" id="5226580at2759"/>
<proteinExistence type="predicted"/>
<dbReference type="InterPro" id="IPR001138">
    <property type="entry name" value="Zn2Cys6_DnaBD"/>
</dbReference>
<keyword evidence="4" id="KW-0804">Transcription</keyword>
<dbReference type="SUPFAM" id="SSF57701">
    <property type="entry name" value="Zn2/Cys6 DNA-binding domain"/>
    <property type="match status" value="1"/>
</dbReference>
<dbReference type="Gene3D" id="4.10.240.10">
    <property type="entry name" value="Zn(2)-C6 fungal-type DNA-binding domain"/>
    <property type="match status" value="1"/>
</dbReference>
<accession>A0A8H4UDU4</accession>
<keyword evidence="9" id="KW-1185">Reference proteome</keyword>
<comment type="caution">
    <text evidence="8">The sequence shown here is derived from an EMBL/GenBank/DDBJ whole genome shotgun (WGS) entry which is preliminary data.</text>
</comment>
<feature type="region of interest" description="Disordered" evidence="6">
    <location>
        <begin position="53"/>
        <end position="102"/>
    </location>
</feature>
<dbReference type="GO" id="GO:0000981">
    <property type="term" value="F:DNA-binding transcription factor activity, RNA polymerase II-specific"/>
    <property type="evidence" value="ECO:0007669"/>
    <property type="project" value="InterPro"/>
</dbReference>
<evidence type="ECO:0000313" key="9">
    <source>
        <dbReference type="Proteomes" id="UP000635477"/>
    </source>
</evidence>
<evidence type="ECO:0000313" key="8">
    <source>
        <dbReference type="EMBL" id="KAF4974446.1"/>
    </source>
</evidence>
<evidence type="ECO:0000256" key="5">
    <source>
        <dbReference type="ARBA" id="ARBA00023242"/>
    </source>
</evidence>
<dbReference type="GO" id="GO:0000976">
    <property type="term" value="F:transcription cis-regulatory region binding"/>
    <property type="evidence" value="ECO:0007669"/>
    <property type="project" value="TreeGrafter"/>
</dbReference>
<dbReference type="AlphaFoldDB" id="A0A8H4UDU4"/>
<evidence type="ECO:0000256" key="3">
    <source>
        <dbReference type="ARBA" id="ARBA00023125"/>
    </source>
</evidence>
<dbReference type="GO" id="GO:0005634">
    <property type="term" value="C:nucleus"/>
    <property type="evidence" value="ECO:0007669"/>
    <property type="project" value="UniProtKB-SubCell"/>
</dbReference>
<evidence type="ECO:0000259" key="7">
    <source>
        <dbReference type="PROSITE" id="PS50048"/>
    </source>
</evidence>
<organism evidence="8 9">
    <name type="scientific">Fusarium zealandicum</name>
    <dbReference type="NCBI Taxonomy" id="1053134"/>
    <lineage>
        <taxon>Eukaryota</taxon>
        <taxon>Fungi</taxon>
        <taxon>Dikarya</taxon>
        <taxon>Ascomycota</taxon>
        <taxon>Pezizomycotina</taxon>
        <taxon>Sordariomycetes</taxon>
        <taxon>Hypocreomycetidae</taxon>
        <taxon>Hypocreales</taxon>
        <taxon>Nectriaceae</taxon>
        <taxon>Fusarium</taxon>
        <taxon>Fusarium staphyleae species complex</taxon>
    </lineage>
</organism>
<keyword evidence="2" id="KW-0805">Transcription regulation</keyword>
<evidence type="ECO:0000256" key="4">
    <source>
        <dbReference type="ARBA" id="ARBA00023163"/>
    </source>
</evidence>
<reference evidence="8" key="1">
    <citation type="journal article" date="2020" name="BMC Genomics">
        <title>Correction to: Identification and distribution of gene clusters required for synthesis of sphingolipid metabolism inhibitors in diverse species of the filamentous fungus Fusarium.</title>
        <authorList>
            <person name="Kim H.S."/>
            <person name="Lohmar J.M."/>
            <person name="Busman M."/>
            <person name="Brown D.W."/>
            <person name="Naumann T.A."/>
            <person name="Divon H.H."/>
            <person name="Lysoe E."/>
            <person name="Uhlig S."/>
            <person name="Proctor R.H."/>
        </authorList>
    </citation>
    <scope>NUCLEOTIDE SEQUENCE</scope>
    <source>
        <strain evidence="8">NRRL 22465</strain>
    </source>
</reference>
<dbReference type="PANTHER" id="PTHR31845:SF37">
    <property type="entry name" value="TRANSCRIPTION FACTOR DOMAIN-CONTAINING PROTEIN"/>
    <property type="match status" value="1"/>
</dbReference>
<gene>
    <name evidence="8" type="ORF">FZEAL_8646</name>
</gene>
<evidence type="ECO:0000256" key="2">
    <source>
        <dbReference type="ARBA" id="ARBA00023015"/>
    </source>
</evidence>
<feature type="compositionally biased region" description="Low complexity" evidence="6">
    <location>
        <begin position="67"/>
        <end position="77"/>
    </location>
</feature>